<evidence type="ECO:0000313" key="3">
    <source>
        <dbReference type="EMBL" id="QCF27397.1"/>
    </source>
</evidence>
<dbReference type="GO" id="GO:0005829">
    <property type="term" value="C:cytosol"/>
    <property type="evidence" value="ECO:0007669"/>
    <property type="project" value="TreeGrafter"/>
</dbReference>
<gene>
    <name evidence="2" type="primary">rbfA</name>
    <name evidence="3" type="ORF">soil367_16495</name>
</gene>
<dbReference type="GO" id="GO:0043024">
    <property type="term" value="F:ribosomal small subunit binding"/>
    <property type="evidence" value="ECO:0007669"/>
    <property type="project" value="TreeGrafter"/>
</dbReference>
<dbReference type="InterPro" id="IPR020053">
    <property type="entry name" value="Ribosome-bd_factorA_CS"/>
</dbReference>
<dbReference type="AlphaFoldDB" id="A0A4P7XMN3"/>
<dbReference type="HAMAP" id="MF_00003">
    <property type="entry name" value="RbfA"/>
    <property type="match status" value="1"/>
</dbReference>
<organism evidence="3 4">
    <name type="scientific">Hydrocarboniclastica marina</name>
    <dbReference type="NCBI Taxonomy" id="2259620"/>
    <lineage>
        <taxon>Bacteria</taxon>
        <taxon>Pseudomonadati</taxon>
        <taxon>Pseudomonadota</taxon>
        <taxon>Gammaproteobacteria</taxon>
        <taxon>Alteromonadales</taxon>
        <taxon>Alteromonadaceae</taxon>
        <taxon>Hydrocarboniclastica</taxon>
    </lineage>
</organism>
<dbReference type="InterPro" id="IPR015946">
    <property type="entry name" value="KH_dom-like_a/b"/>
</dbReference>
<proteinExistence type="inferred from homology"/>
<evidence type="ECO:0000256" key="2">
    <source>
        <dbReference type="HAMAP-Rule" id="MF_00003"/>
    </source>
</evidence>
<sequence>MPREFKRSDRIADQIQKELAWLIQREVKDPRLGMVTLHDVRVSKDMGYADIYFTILSTEELTPESEEVQQSQQVLKSASGYLRTALAKAMKLRTVPYLRFHFDRLAGESRQLDALINRAVASNRGLADDEADDSQQEDDR</sequence>
<dbReference type="Gene3D" id="3.30.300.20">
    <property type="match status" value="1"/>
</dbReference>
<dbReference type="GO" id="GO:0030490">
    <property type="term" value="P:maturation of SSU-rRNA"/>
    <property type="evidence" value="ECO:0007669"/>
    <property type="project" value="UniProtKB-UniRule"/>
</dbReference>
<dbReference type="RefSeq" id="WP_136550110.1">
    <property type="nucleotide sequence ID" value="NZ_CP031093.1"/>
</dbReference>
<evidence type="ECO:0000256" key="1">
    <source>
        <dbReference type="ARBA" id="ARBA00022517"/>
    </source>
</evidence>
<dbReference type="PROSITE" id="PS01319">
    <property type="entry name" value="RBFA"/>
    <property type="match status" value="1"/>
</dbReference>
<dbReference type="InterPro" id="IPR000238">
    <property type="entry name" value="RbfA"/>
</dbReference>
<keyword evidence="2" id="KW-0963">Cytoplasm</keyword>
<comment type="subunit">
    <text evidence="2">Monomer. Binds 30S ribosomal subunits, but not 50S ribosomal subunits or 70S ribosomes.</text>
</comment>
<dbReference type="EMBL" id="CP031093">
    <property type="protein sequence ID" value="QCF27397.1"/>
    <property type="molecule type" value="Genomic_DNA"/>
</dbReference>
<keyword evidence="1 2" id="KW-0690">Ribosome biogenesis</keyword>
<protein>
    <recommendedName>
        <fullName evidence="2">Ribosome-binding factor A</fullName>
    </recommendedName>
</protein>
<comment type="similarity">
    <text evidence="2">Belongs to the RbfA family.</text>
</comment>
<dbReference type="OrthoDB" id="307788at2"/>
<comment type="subcellular location">
    <subcellularLocation>
        <location evidence="2">Cytoplasm</location>
    </subcellularLocation>
</comment>
<dbReference type="Proteomes" id="UP000298049">
    <property type="component" value="Chromosome"/>
</dbReference>
<dbReference type="SUPFAM" id="SSF89919">
    <property type="entry name" value="Ribosome-binding factor A, RbfA"/>
    <property type="match status" value="1"/>
</dbReference>
<dbReference type="Pfam" id="PF02033">
    <property type="entry name" value="RBFA"/>
    <property type="match status" value="1"/>
</dbReference>
<comment type="function">
    <text evidence="2">One of several proteins that assist in the late maturation steps of the functional core of the 30S ribosomal subunit. Associates with free 30S ribosomal subunits (but not with 30S subunits that are part of 70S ribosomes or polysomes). Required for efficient processing of 16S rRNA. May interact with the 5'-terminal helix region of 16S rRNA.</text>
</comment>
<evidence type="ECO:0000313" key="4">
    <source>
        <dbReference type="Proteomes" id="UP000298049"/>
    </source>
</evidence>
<name>A0A4P7XMN3_9ALTE</name>
<dbReference type="InterPro" id="IPR023799">
    <property type="entry name" value="RbfA_dom_sf"/>
</dbReference>
<keyword evidence="4" id="KW-1185">Reference proteome</keyword>
<dbReference type="PANTHER" id="PTHR33515">
    <property type="entry name" value="RIBOSOME-BINDING FACTOR A, CHLOROPLASTIC-RELATED"/>
    <property type="match status" value="1"/>
</dbReference>
<dbReference type="KEGG" id="hmi:soil367_16495"/>
<dbReference type="PANTHER" id="PTHR33515:SF1">
    <property type="entry name" value="RIBOSOME-BINDING FACTOR A, CHLOROPLASTIC-RELATED"/>
    <property type="match status" value="1"/>
</dbReference>
<reference evidence="3 4" key="1">
    <citation type="submission" date="2018-07" db="EMBL/GenBank/DDBJ databases">
        <title>Marsedoiliclastica nanhaica gen. nov. sp. nov., a novel marine hydrocarbonoclastic bacterium isolated from an in-situ enriched hydrocarbon-degrading consortium in deep-sea sediment.</title>
        <authorList>
            <person name="Dong C."/>
            <person name="Ma T."/>
            <person name="Liu R."/>
            <person name="Shao Z."/>
        </authorList>
    </citation>
    <scope>NUCLEOTIDE SEQUENCE [LARGE SCALE GENOMIC DNA]</scope>
    <source>
        <strain evidence="4">soil36-7</strain>
    </source>
</reference>
<dbReference type="NCBIfam" id="TIGR00082">
    <property type="entry name" value="rbfA"/>
    <property type="match status" value="1"/>
</dbReference>
<accession>A0A4P7XMN3</accession>